<evidence type="ECO:0000256" key="1">
    <source>
        <dbReference type="SAM" id="MobiDB-lite"/>
    </source>
</evidence>
<accession>B0XEK1</accession>
<sequence length="125" mass="13745">MVTESSNIWIRTASFLPPRDCDAEMLPSTPDGVLSEWIIRVPESVPMPELSSPLPPPPPPRADEPKENDSNSTLLARRSVYAITSGLLRQQTLAAASFSVVELLSTALPSSFSQSWLYHPHRVCC</sequence>
<dbReference type="KEGG" id="cqu:CpipJ_CPIJ017890"/>
<keyword evidence="4" id="KW-1185">Reference proteome</keyword>
<reference evidence="2" key="1">
    <citation type="submission" date="2007-03" db="EMBL/GenBank/DDBJ databases">
        <title>Annotation of Culex pipiens quinquefasciatus.</title>
        <authorList>
            <consortium name="The Broad Institute Genome Sequencing Platform"/>
            <person name="Atkinson P.W."/>
            <person name="Hemingway J."/>
            <person name="Christensen B.M."/>
            <person name="Higgs S."/>
            <person name="Kodira C."/>
            <person name="Hannick L."/>
            <person name="Megy K."/>
            <person name="O'Leary S."/>
            <person name="Pearson M."/>
            <person name="Haas B.J."/>
            <person name="Mauceli E."/>
            <person name="Wortman J.R."/>
            <person name="Lee N.H."/>
            <person name="Guigo R."/>
            <person name="Stanke M."/>
            <person name="Alvarado L."/>
            <person name="Amedeo P."/>
            <person name="Antoine C.H."/>
            <person name="Arensburger P."/>
            <person name="Bidwell S.L."/>
            <person name="Crawford M."/>
            <person name="Camaro F."/>
            <person name="Devon K."/>
            <person name="Engels R."/>
            <person name="Hammond M."/>
            <person name="Howarth C."/>
            <person name="Koehrsen M."/>
            <person name="Lawson D."/>
            <person name="Montgomery P."/>
            <person name="Nene V."/>
            <person name="Nusbaum C."/>
            <person name="Puiu D."/>
            <person name="Romero-Severson J."/>
            <person name="Severson D.W."/>
            <person name="Shumway M."/>
            <person name="Sisk P."/>
            <person name="Stolte C."/>
            <person name="Zeng Q."/>
            <person name="Eisenstadt E."/>
            <person name="Fraser-Liggett C."/>
            <person name="Strausberg R."/>
            <person name="Galagan J."/>
            <person name="Birren B."/>
            <person name="Collins F.H."/>
        </authorList>
    </citation>
    <scope>NUCLEOTIDE SEQUENCE [LARGE SCALE GENOMIC DNA]</scope>
    <source>
        <strain evidence="2">JHB</strain>
    </source>
</reference>
<reference evidence="3" key="2">
    <citation type="submission" date="2021-02" db="UniProtKB">
        <authorList>
            <consortium name="EnsemblMetazoa"/>
        </authorList>
    </citation>
    <scope>IDENTIFICATION</scope>
    <source>
        <strain evidence="3">JHB</strain>
    </source>
</reference>
<evidence type="ECO:0000313" key="3">
    <source>
        <dbReference type="EnsemblMetazoa" id="CPIJ017890-PA"/>
    </source>
</evidence>
<dbReference type="VEuPathDB" id="VectorBase:CPIJ017890"/>
<evidence type="ECO:0000313" key="4">
    <source>
        <dbReference type="Proteomes" id="UP000002320"/>
    </source>
</evidence>
<protein>
    <submittedName>
        <fullName evidence="2 3">Uncharacterized protein</fullName>
    </submittedName>
</protein>
<dbReference type="AlphaFoldDB" id="B0XEK1"/>
<feature type="region of interest" description="Disordered" evidence="1">
    <location>
        <begin position="47"/>
        <end position="72"/>
    </location>
</feature>
<evidence type="ECO:0000313" key="2">
    <source>
        <dbReference type="EMBL" id="EDS26028.1"/>
    </source>
</evidence>
<name>B0XEK1_CULQU</name>
<organism>
    <name type="scientific">Culex quinquefasciatus</name>
    <name type="common">Southern house mosquito</name>
    <name type="synonym">Culex pungens</name>
    <dbReference type="NCBI Taxonomy" id="7176"/>
    <lineage>
        <taxon>Eukaryota</taxon>
        <taxon>Metazoa</taxon>
        <taxon>Ecdysozoa</taxon>
        <taxon>Arthropoda</taxon>
        <taxon>Hexapoda</taxon>
        <taxon>Insecta</taxon>
        <taxon>Pterygota</taxon>
        <taxon>Neoptera</taxon>
        <taxon>Endopterygota</taxon>
        <taxon>Diptera</taxon>
        <taxon>Nematocera</taxon>
        <taxon>Culicoidea</taxon>
        <taxon>Culicidae</taxon>
        <taxon>Culicinae</taxon>
        <taxon>Culicini</taxon>
        <taxon>Culex</taxon>
        <taxon>Culex</taxon>
    </lineage>
</organism>
<gene>
    <name evidence="3" type="primary">6051677</name>
    <name evidence="2" type="ORF">CpipJ_CPIJ017890</name>
</gene>
<dbReference type="InParanoid" id="B0XEK1"/>
<dbReference type="HOGENOM" id="CLU_1994827_0_0_1"/>
<dbReference type="Proteomes" id="UP000002320">
    <property type="component" value="Unassembled WGS sequence"/>
</dbReference>
<proteinExistence type="predicted"/>
<dbReference type="EnsemblMetazoa" id="CPIJ017890-RA">
    <property type="protein sequence ID" value="CPIJ017890-PA"/>
    <property type="gene ID" value="CPIJ017890"/>
</dbReference>
<dbReference type="EMBL" id="DS232839">
    <property type="protein sequence ID" value="EDS26028.1"/>
    <property type="molecule type" value="Genomic_DNA"/>
</dbReference>